<keyword evidence="2" id="KW-1185">Reference proteome</keyword>
<protein>
    <submittedName>
        <fullName evidence="1">Uncharacterized protein</fullName>
    </submittedName>
</protein>
<evidence type="ECO:0000313" key="2">
    <source>
        <dbReference type="Proteomes" id="UP001328107"/>
    </source>
</evidence>
<name>A0AAN5I7Y9_9BILA</name>
<comment type="caution">
    <text evidence="1">The sequence shown here is derived from an EMBL/GenBank/DDBJ whole genome shotgun (WGS) entry which is preliminary data.</text>
</comment>
<proteinExistence type="predicted"/>
<organism evidence="1 2">
    <name type="scientific">Pristionchus mayeri</name>
    <dbReference type="NCBI Taxonomy" id="1317129"/>
    <lineage>
        <taxon>Eukaryota</taxon>
        <taxon>Metazoa</taxon>
        <taxon>Ecdysozoa</taxon>
        <taxon>Nematoda</taxon>
        <taxon>Chromadorea</taxon>
        <taxon>Rhabditida</taxon>
        <taxon>Rhabditina</taxon>
        <taxon>Diplogasteromorpha</taxon>
        <taxon>Diplogasteroidea</taxon>
        <taxon>Neodiplogasteridae</taxon>
        <taxon>Pristionchus</taxon>
    </lineage>
</organism>
<gene>
    <name evidence="1" type="ORF">PMAYCL1PPCAC_24705</name>
</gene>
<dbReference type="AlphaFoldDB" id="A0AAN5I7Y9"/>
<accession>A0AAN5I7Y9</accession>
<evidence type="ECO:0000313" key="1">
    <source>
        <dbReference type="EMBL" id="GMR54510.1"/>
    </source>
</evidence>
<reference evidence="2" key="1">
    <citation type="submission" date="2022-10" db="EMBL/GenBank/DDBJ databases">
        <title>Genome assembly of Pristionchus species.</title>
        <authorList>
            <person name="Yoshida K."/>
            <person name="Sommer R.J."/>
        </authorList>
    </citation>
    <scope>NUCLEOTIDE SEQUENCE [LARGE SCALE GENOMIC DNA]</scope>
    <source>
        <strain evidence="2">RS5460</strain>
    </source>
</reference>
<sequence>MMLYAPQYAQGQQPAIFCNLSESKACSKPGSPYKQSQDIDVSYQADALYKLEFGLVVSNTLFE</sequence>
<dbReference type="Proteomes" id="UP001328107">
    <property type="component" value="Unassembled WGS sequence"/>
</dbReference>
<dbReference type="EMBL" id="BTRK01000005">
    <property type="protein sequence ID" value="GMR54510.1"/>
    <property type="molecule type" value="Genomic_DNA"/>
</dbReference>